<sequence length="193" mass="22387">MMAGTIEVYDNPSIEHLPDRVKLNRNYDVQRLKNDVTTITSSLRQQSYIYYMPVMLAKDVRDPVNHNWLAEHMLEGCPYLQSILSEFKAPIVSVRLMRLEPGAELKEHTDPTLDAVHKEVVRLTLPIFSFEEALFLLNGTRVDMQPGELWYLKLSEKHSVHNNSTVERINMSIDLEWNSWVEELLISGFDTLT</sequence>
<dbReference type="AlphaFoldDB" id="F2JV46"/>
<dbReference type="EMBL" id="CP002583">
    <property type="protein sequence ID" value="ADZ92804.1"/>
    <property type="molecule type" value="Genomic_DNA"/>
</dbReference>
<gene>
    <name evidence="2" type="ordered locus">Marme_3591</name>
</gene>
<dbReference type="InterPro" id="IPR007803">
    <property type="entry name" value="Asp/Arg/Pro-Hydrxlase"/>
</dbReference>
<dbReference type="InterPro" id="IPR027443">
    <property type="entry name" value="IPNS-like_sf"/>
</dbReference>
<name>F2JV46_MARM1</name>
<dbReference type="RefSeq" id="WP_013662706.1">
    <property type="nucleotide sequence ID" value="NC_015276.1"/>
</dbReference>
<dbReference type="STRING" id="717774.Marme_3591"/>
<evidence type="ECO:0000259" key="1">
    <source>
        <dbReference type="Pfam" id="PF05118"/>
    </source>
</evidence>
<accession>F2JV46</accession>
<evidence type="ECO:0000313" key="2">
    <source>
        <dbReference type="EMBL" id="ADZ92804.1"/>
    </source>
</evidence>
<dbReference type="SUPFAM" id="SSF51197">
    <property type="entry name" value="Clavaminate synthase-like"/>
    <property type="match status" value="1"/>
</dbReference>
<keyword evidence="3" id="KW-1185">Reference proteome</keyword>
<dbReference type="Proteomes" id="UP000001062">
    <property type="component" value="Chromosome"/>
</dbReference>
<protein>
    <submittedName>
        <fullName evidence="2">Aspartyl/Asparaginyl beta-hydroxylase</fullName>
    </submittedName>
</protein>
<proteinExistence type="predicted"/>
<dbReference type="Gene3D" id="2.60.120.330">
    <property type="entry name" value="B-lactam Antibiotic, Isopenicillin N Synthase, Chain"/>
    <property type="match status" value="1"/>
</dbReference>
<feature type="domain" description="Aspartyl/asparaginy/proline hydroxylase" evidence="1">
    <location>
        <begin position="72"/>
        <end position="175"/>
    </location>
</feature>
<dbReference type="eggNOG" id="COG1917">
    <property type="taxonomic scope" value="Bacteria"/>
</dbReference>
<reference evidence="2 3" key="1">
    <citation type="journal article" date="2012" name="Stand. Genomic Sci.">
        <title>Complete genome sequence of the melanogenic marine bacterium Marinomonas mediterranea type strain (MMB-1(T)).</title>
        <authorList>
            <person name="Lucas-Elio P."/>
            <person name="Goodwin L."/>
            <person name="Woyke T."/>
            <person name="Pitluck S."/>
            <person name="Nolan M."/>
            <person name="Kyrpides N.C."/>
            <person name="Detter J.C."/>
            <person name="Copeland A."/>
            <person name="Teshima H."/>
            <person name="Bruce D."/>
            <person name="Detter C."/>
            <person name="Tapia R."/>
            <person name="Han S."/>
            <person name="Land M.L."/>
            <person name="Ivanova N."/>
            <person name="Mikhailova N."/>
            <person name="Johnston A.W."/>
            <person name="Sanchez-Amat A."/>
        </authorList>
    </citation>
    <scope>NUCLEOTIDE SEQUENCE [LARGE SCALE GENOMIC DNA]</scope>
    <source>
        <strain evidence="3">ATCC 700492 / JCM 21426 / NBRC 103028 / MMB-1</strain>
    </source>
</reference>
<dbReference type="PATRIC" id="fig|717774.3.peg.3699"/>
<dbReference type="KEGG" id="mme:Marme_3591"/>
<organism evidence="2 3">
    <name type="scientific">Marinomonas mediterranea (strain ATCC 700492 / JCM 21426 / NBRC 103028 / MMB-1)</name>
    <dbReference type="NCBI Taxonomy" id="717774"/>
    <lineage>
        <taxon>Bacteria</taxon>
        <taxon>Pseudomonadati</taxon>
        <taxon>Pseudomonadota</taxon>
        <taxon>Gammaproteobacteria</taxon>
        <taxon>Oceanospirillales</taxon>
        <taxon>Oceanospirillaceae</taxon>
        <taxon>Marinomonas</taxon>
    </lineage>
</organism>
<dbReference type="HOGENOM" id="CLU_092409_0_0_6"/>
<dbReference type="OrthoDB" id="1441538at2"/>
<evidence type="ECO:0000313" key="3">
    <source>
        <dbReference type="Proteomes" id="UP000001062"/>
    </source>
</evidence>
<dbReference type="Pfam" id="PF05118">
    <property type="entry name" value="Asp_Arg_Hydrox"/>
    <property type="match status" value="1"/>
</dbReference>